<feature type="region of interest" description="Disordered" evidence="2">
    <location>
        <begin position="322"/>
        <end position="383"/>
    </location>
</feature>
<feature type="compositionally biased region" description="Pro residues" evidence="2">
    <location>
        <begin position="1264"/>
        <end position="1275"/>
    </location>
</feature>
<accession>A0A4S2N6Y0</accession>
<feature type="region of interest" description="Disordered" evidence="2">
    <location>
        <begin position="1426"/>
        <end position="1445"/>
    </location>
</feature>
<dbReference type="STRING" id="341454.A0A4S2N6Y0"/>
<keyword evidence="1" id="KW-0175">Coiled coil</keyword>
<dbReference type="GO" id="GO:0015631">
    <property type="term" value="F:tubulin binding"/>
    <property type="evidence" value="ECO:0007669"/>
    <property type="project" value="TreeGrafter"/>
</dbReference>
<gene>
    <name evidence="4" type="ORF">EX30DRAFT_15225</name>
</gene>
<feature type="compositionally biased region" description="Low complexity" evidence="2">
    <location>
        <begin position="1428"/>
        <end position="1440"/>
    </location>
</feature>
<feature type="region of interest" description="Disordered" evidence="2">
    <location>
        <begin position="1523"/>
        <end position="1545"/>
    </location>
</feature>
<feature type="region of interest" description="Disordered" evidence="2">
    <location>
        <begin position="26"/>
        <end position="97"/>
    </location>
</feature>
<feature type="compositionally biased region" description="Low complexity" evidence="2">
    <location>
        <begin position="26"/>
        <end position="61"/>
    </location>
</feature>
<feature type="region of interest" description="Disordered" evidence="2">
    <location>
        <begin position="825"/>
        <end position="860"/>
    </location>
</feature>
<evidence type="ECO:0000256" key="2">
    <source>
        <dbReference type="SAM" id="MobiDB-lite"/>
    </source>
</evidence>
<feature type="domain" description="Pleckstrin homology" evidence="3">
    <location>
        <begin position="1157"/>
        <end position="1223"/>
    </location>
</feature>
<feature type="compositionally biased region" description="Basic and acidic residues" evidence="2">
    <location>
        <begin position="250"/>
        <end position="259"/>
    </location>
</feature>
<dbReference type="OrthoDB" id="2149224at2759"/>
<evidence type="ECO:0000313" key="5">
    <source>
        <dbReference type="Proteomes" id="UP000298138"/>
    </source>
</evidence>
<evidence type="ECO:0000313" key="4">
    <source>
        <dbReference type="EMBL" id="TGZ85051.1"/>
    </source>
</evidence>
<feature type="compositionally biased region" description="Basic and acidic residues" evidence="2">
    <location>
        <begin position="581"/>
        <end position="592"/>
    </location>
</feature>
<dbReference type="PANTHER" id="PTHR28190:SF2">
    <property type="entry name" value="MIGRATION PROTEIN, PUTATIVE (AFU_ORTHOLOGUE AFUA_2G07730)-RELATED"/>
    <property type="match status" value="1"/>
</dbReference>
<feature type="coiled-coil region" evidence="1">
    <location>
        <begin position="131"/>
        <end position="223"/>
    </location>
</feature>
<feature type="compositionally biased region" description="Gly residues" evidence="2">
    <location>
        <begin position="1523"/>
        <end position="1537"/>
    </location>
</feature>
<reference evidence="4 5" key="1">
    <citation type="submission" date="2019-04" db="EMBL/GenBank/DDBJ databases">
        <title>Comparative genomics and transcriptomics to analyze fruiting body development in filamentous ascomycetes.</title>
        <authorList>
            <consortium name="DOE Joint Genome Institute"/>
            <person name="Lutkenhaus R."/>
            <person name="Traeger S."/>
            <person name="Breuer J."/>
            <person name="Kuo A."/>
            <person name="Lipzen A."/>
            <person name="Pangilinan J."/>
            <person name="Dilworth D."/>
            <person name="Sandor L."/>
            <person name="Poggeler S."/>
            <person name="Barry K."/>
            <person name="Grigoriev I.V."/>
            <person name="Nowrousian M."/>
        </authorList>
    </citation>
    <scope>NUCLEOTIDE SEQUENCE [LARGE SCALE GENOMIC DNA]</scope>
    <source>
        <strain evidence="4 5">CBS 389.68</strain>
    </source>
</reference>
<feature type="compositionally biased region" description="Polar residues" evidence="2">
    <location>
        <begin position="278"/>
        <end position="288"/>
    </location>
</feature>
<dbReference type="GO" id="GO:0005543">
    <property type="term" value="F:phospholipid binding"/>
    <property type="evidence" value="ECO:0007669"/>
    <property type="project" value="InterPro"/>
</dbReference>
<organism evidence="4 5">
    <name type="scientific">Ascodesmis nigricans</name>
    <dbReference type="NCBI Taxonomy" id="341454"/>
    <lineage>
        <taxon>Eukaryota</taxon>
        <taxon>Fungi</taxon>
        <taxon>Dikarya</taxon>
        <taxon>Ascomycota</taxon>
        <taxon>Pezizomycotina</taxon>
        <taxon>Pezizomycetes</taxon>
        <taxon>Pezizales</taxon>
        <taxon>Ascodesmidaceae</taxon>
        <taxon>Ascodesmis</taxon>
    </lineage>
</organism>
<dbReference type="GO" id="GO:0005739">
    <property type="term" value="C:mitochondrion"/>
    <property type="evidence" value="ECO:0007669"/>
    <property type="project" value="TreeGrafter"/>
</dbReference>
<evidence type="ECO:0000259" key="3">
    <source>
        <dbReference type="Pfam" id="PF12814"/>
    </source>
</evidence>
<feature type="compositionally biased region" description="Acidic residues" evidence="2">
    <location>
        <begin position="828"/>
        <end position="837"/>
    </location>
</feature>
<feature type="compositionally biased region" description="Acidic residues" evidence="2">
    <location>
        <begin position="330"/>
        <end position="364"/>
    </location>
</feature>
<dbReference type="InParanoid" id="A0A4S2N6Y0"/>
<feature type="compositionally biased region" description="Pro residues" evidence="2">
    <location>
        <begin position="628"/>
        <end position="642"/>
    </location>
</feature>
<feature type="compositionally biased region" description="Acidic residues" evidence="2">
    <location>
        <begin position="374"/>
        <end position="383"/>
    </location>
</feature>
<feature type="region of interest" description="Disordered" evidence="2">
    <location>
        <begin position="892"/>
        <end position="1039"/>
    </location>
</feature>
<feature type="domain" description="Pleckstrin homology" evidence="3">
    <location>
        <begin position="1044"/>
        <end position="1117"/>
    </location>
</feature>
<feature type="region of interest" description="Disordered" evidence="2">
    <location>
        <begin position="737"/>
        <end position="775"/>
    </location>
</feature>
<proteinExistence type="predicted"/>
<keyword evidence="5" id="KW-1185">Reference proteome</keyword>
<feature type="region of interest" description="Disordered" evidence="2">
    <location>
        <begin position="1483"/>
        <end position="1503"/>
    </location>
</feature>
<dbReference type="InterPro" id="IPR024774">
    <property type="entry name" value="PH_dom-Mcp5-type"/>
</dbReference>
<dbReference type="PANTHER" id="PTHR28190">
    <property type="entry name" value="NUCLEAR MIGRATION PROTEIN NUM1"/>
    <property type="match status" value="1"/>
</dbReference>
<dbReference type="Proteomes" id="UP000298138">
    <property type="component" value="Unassembled WGS sequence"/>
</dbReference>
<dbReference type="InterPro" id="IPR053005">
    <property type="entry name" value="Nuclear_Pos-Cytoskel_Interact"/>
</dbReference>
<name>A0A4S2N6Y0_9PEZI</name>
<feature type="region of interest" description="Disordered" evidence="2">
    <location>
        <begin position="250"/>
        <end position="297"/>
    </location>
</feature>
<evidence type="ECO:0000256" key="1">
    <source>
        <dbReference type="SAM" id="Coils"/>
    </source>
</evidence>
<dbReference type="GO" id="GO:0000226">
    <property type="term" value="P:microtubule cytoskeleton organization"/>
    <property type="evidence" value="ECO:0007669"/>
    <property type="project" value="TreeGrafter"/>
</dbReference>
<feature type="compositionally biased region" description="Basic and acidic residues" evidence="2">
    <location>
        <begin position="524"/>
        <end position="554"/>
    </location>
</feature>
<feature type="compositionally biased region" description="Polar residues" evidence="2">
    <location>
        <begin position="1023"/>
        <end position="1039"/>
    </location>
</feature>
<dbReference type="Pfam" id="PF12814">
    <property type="entry name" value="Mcp5_PH"/>
    <property type="match status" value="2"/>
</dbReference>
<feature type="coiled-coil region" evidence="1">
    <location>
        <begin position="427"/>
        <end position="468"/>
    </location>
</feature>
<feature type="compositionally biased region" description="Polar residues" evidence="2">
    <location>
        <begin position="737"/>
        <end position="749"/>
    </location>
</feature>
<protein>
    <recommendedName>
        <fullName evidence="3">Pleckstrin homology domain-containing protein</fullName>
    </recommendedName>
</protein>
<feature type="region of interest" description="Disordered" evidence="2">
    <location>
        <begin position="1245"/>
        <end position="1282"/>
    </location>
</feature>
<feature type="region of interest" description="Disordered" evidence="2">
    <location>
        <begin position="1334"/>
        <end position="1389"/>
    </location>
</feature>
<dbReference type="GO" id="GO:0005938">
    <property type="term" value="C:cell cortex"/>
    <property type="evidence" value="ECO:0007669"/>
    <property type="project" value="InterPro"/>
</dbReference>
<feature type="compositionally biased region" description="Polar residues" evidence="2">
    <location>
        <begin position="978"/>
        <end position="994"/>
    </location>
</feature>
<sequence length="1567" mass="172294">MSSLEPPTMDFDTDFHTDWEDYAEYAADAALPTPDDTPYTRTPAMSRRPSRGPSPAPSGYRNNSSSPPPIPGRGKSPRRQPSMTHMRGREGPYDENISILDPRRFTPTLHANLVAEILSLRRELESKNNFIDTLEHDLAAARTEHETTQASAATALKEARDAKRQLARAENDDPASQIAKERDEAVETIAEMKKQVERLTLSRRKAEEELERMRKIHERDTEKTEEIRRTLERRAHVAEGRLKAVLDEIAANERPETRATMHSRTQSKDFGQADDSGSDTASIRTLSVRNRPMSLDMGDDEAERLGISLNGAMSLAAELDFGAGSGSDTAEADTASEESAGEDDADDGAETDLEPEHDNPDDEATPGMVSDTESVQDVDELPEVEVVEIGVQVVPETEETDYAERIVTLEGLLEDKTAELQKVYTTLDEKAADLDAAYEALDKANNKIAELEDEMEGMEEKAAKAFEVFQQKEADFTVRAETFEARHIEFEDKVATLDQRSALLNEKEARLQEEVLQLNNTQAKIKDQTSKLDEREKKLDGREKKLEDREKLLSERSPSPPPLAIPKEMKSVAERLSMFESKPKDTEYEANIRRKRASGVASPPPGRAASPKPFEPVYVSVEMQTQPLEPPSPPVTPSPPSEPEIEMVTTSTQTDPVKAAPPPVIHVPGIFISPPEPTPPLPRPPMKDAITQTKMVGYKNTSMQTQEIRLDERLRKFAPHLIPANYKPKSILVDTSVGESKSAETTDSLTPVLPRRSSKRISPRRTNANQPPPVSAVFQMPTPNFEEMNADSPNHVDELISPGSAKKRVSRNIFGRDSTHTINTLSSGEEDFMDGDDEYHTALSAPRPRRQKSAKGLNSVPTLAQPFVPFKKQPSIRKNAIVASGVDVHSRNRVASDGSGVTNDSGGKIGPPFPVPTRHSSRRPGYLSDRTSNASPPTRVPRGHRRHGYQSSTSTRRSSVRKSRSGPQLSIHRDSMSIARSPSTLGMSPGSTESPEVPPLPRDVITTPGLNRARFGHGRNKYDGSNMTSTTGQTSNASVTQQTSVVDAIAQTMVGEWMWKYVRRRRSFGVSDAPQVDVDAGGQRHKRWVWLAPYERAVMWSSRQPTSGSALLGKSGRKRKRSILHHGPGGGLVDTFREALSGPLSVRTVPLLTPVVHKVLIQSVLDVKDDTPLPKGASPGPGAQPAFNRSILILTPARALKFTASSLERHYVWLTALSFLSHSAGDNPDGLLSLPPPMPFEYEQMEQQSYRSHALNERRNAASPLPPPPPPPPPANSHRKPMGLIHRDSVRVTKNRSRMANNNSPIPPMPAIPPSIPRQPHQNHQYKPSIANTVQSEESVSAALPPSIPRFPGHSRRRSNSAIHLPRPRTSDRESRPGFPHTGSYDEFHHPLPTFHRPGVVGGIGITSPNSSIFHGMGSHSPLAGLGHSHAPSTSTATSSWDLPPSTRDLGGAMGPSGMGTVRMEAFISVDRRQCYEFNEADEADDTATLASSRPSAYHLRRDRRSSRNGSYWSVDSDLYGGNGGPNGIGMGKGPGSTAGSSNRESLYFKDVGDEDFWRSDDPFRGF</sequence>
<feature type="region of interest" description="Disordered" evidence="2">
    <location>
        <begin position="524"/>
        <end position="663"/>
    </location>
</feature>
<dbReference type="EMBL" id="ML220112">
    <property type="protein sequence ID" value="TGZ85051.1"/>
    <property type="molecule type" value="Genomic_DNA"/>
</dbReference>
<dbReference type="GO" id="GO:0032065">
    <property type="term" value="P:maintenance of protein location in cell cortex"/>
    <property type="evidence" value="ECO:0007669"/>
    <property type="project" value="InterPro"/>
</dbReference>